<proteinExistence type="predicted"/>
<dbReference type="Gene3D" id="4.10.240.10">
    <property type="entry name" value="Zn(2)-C6 fungal-type DNA-binding domain"/>
    <property type="match status" value="1"/>
</dbReference>
<keyword evidence="2" id="KW-0479">Metal-binding</keyword>
<reference evidence="6" key="1">
    <citation type="journal article" date="2020" name="Stud. Mycol.">
        <title>101 Dothideomycetes genomes: a test case for predicting lifestyles and emergence of pathogens.</title>
        <authorList>
            <person name="Haridas S."/>
            <person name="Albert R."/>
            <person name="Binder M."/>
            <person name="Bloem J."/>
            <person name="Labutti K."/>
            <person name="Salamov A."/>
            <person name="Andreopoulos B."/>
            <person name="Baker S."/>
            <person name="Barry K."/>
            <person name="Bills G."/>
            <person name="Bluhm B."/>
            <person name="Cannon C."/>
            <person name="Castanera R."/>
            <person name="Culley D."/>
            <person name="Daum C."/>
            <person name="Ezra D."/>
            <person name="Gonzalez J."/>
            <person name="Henrissat B."/>
            <person name="Kuo A."/>
            <person name="Liang C."/>
            <person name="Lipzen A."/>
            <person name="Lutzoni F."/>
            <person name="Magnuson J."/>
            <person name="Mondo S."/>
            <person name="Nolan M."/>
            <person name="Ohm R."/>
            <person name="Pangilinan J."/>
            <person name="Park H.-J."/>
            <person name="Ramirez L."/>
            <person name="Alfaro M."/>
            <person name="Sun H."/>
            <person name="Tritt A."/>
            <person name="Yoshinaga Y."/>
            <person name="Zwiers L.-H."/>
            <person name="Turgeon B."/>
            <person name="Goodwin S."/>
            <person name="Spatafora J."/>
            <person name="Crous P."/>
            <person name="Grigoriev I."/>
        </authorList>
    </citation>
    <scope>NUCLEOTIDE SEQUENCE</scope>
    <source>
        <strain evidence="6">CBS 690.94</strain>
    </source>
</reference>
<feature type="region of interest" description="Disordered" evidence="4">
    <location>
        <begin position="752"/>
        <end position="786"/>
    </location>
</feature>
<dbReference type="AlphaFoldDB" id="A0A9P4U6B0"/>
<dbReference type="PROSITE" id="PS00463">
    <property type="entry name" value="ZN2_CY6_FUNGAL_1"/>
    <property type="match status" value="1"/>
</dbReference>
<dbReference type="InterPro" id="IPR050613">
    <property type="entry name" value="Sec_Metabolite_Reg"/>
</dbReference>
<gene>
    <name evidence="6" type="ORF">P171DRAFT_476331</name>
</gene>
<dbReference type="OrthoDB" id="1747771at2759"/>
<feature type="domain" description="Zn(2)-C6 fungal-type" evidence="5">
    <location>
        <begin position="24"/>
        <end position="55"/>
    </location>
</feature>
<accession>A0A9P4U6B0</accession>
<dbReference type="CDD" id="cd12148">
    <property type="entry name" value="fungal_TF_MHR"/>
    <property type="match status" value="1"/>
</dbReference>
<dbReference type="PANTHER" id="PTHR31001">
    <property type="entry name" value="UNCHARACTERIZED TRANSCRIPTIONAL REGULATORY PROTEIN"/>
    <property type="match status" value="1"/>
</dbReference>
<evidence type="ECO:0000256" key="1">
    <source>
        <dbReference type="ARBA" id="ARBA00004123"/>
    </source>
</evidence>
<dbReference type="InterPro" id="IPR001138">
    <property type="entry name" value="Zn2Cys6_DnaBD"/>
</dbReference>
<comment type="caution">
    <text evidence="6">The sequence shown here is derived from an EMBL/GenBank/DDBJ whole genome shotgun (WGS) entry which is preliminary data.</text>
</comment>
<dbReference type="SMART" id="SM00906">
    <property type="entry name" value="Fungal_trans"/>
    <property type="match status" value="1"/>
</dbReference>
<dbReference type="GO" id="GO:0006351">
    <property type="term" value="P:DNA-templated transcription"/>
    <property type="evidence" value="ECO:0007669"/>
    <property type="project" value="InterPro"/>
</dbReference>
<dbReference type="InterPro" id="IPR007219">
    <property type="entry name" value="XnlR_reg_dom"/>
</dbReference>
<organism evidence="6 7">
    <name type="scientific">Karstenula rhodostoma CBS 690.94</name>
    <dbReference type="NCBI Taxonomy" id="1392251"/>
    <lineage>
        <taxon>Eukaryota</taxon>
        <taxon>Fungi</taxon>
        <taxon>Dikarya</taxon>
        <taxon>Ascomycota</taxon>
        <taxon>Pezizomycotina</taxon>
        <taxon>Dothideomycetes</taxon>
        <taxon>Pleosporomycetidae</taxon>
        <taxon>Pleosporales</taxon>
        <taxon>Massarineae</taxon>
        <taxon>Didymosphaeriaceae</taxon>
        <taxon>Karstenula</taxon>
    </lineage>
</organism>
<dbReference type="InterPro" id="IPR036864">
    <property type="entry name" value="Zn2-C6_fun-type_DNA-bd_sf"/>
</dbReference>
<evidence type="ECO:0000256" key="4">
    <source>
        <dbReference type="SAM" id="MobiDB-lite"/>
    </source>
</evidence>
<keyword evidence="7" id="KW-1185">Reference proteome</keyword>
<dbReference type="SMART" id="SM00066">
    <property type="entry name" value="GAL4"/>
    <property type="match status" value="1"/>
</dbReference>
<dbReference type="GO" id="GO:0003677">
    <property type="term" value="F:DNA binding"/>
    <property type="evidence" value="ECO:0007669"/>
    <property type="project" value="InterPro"/>
</dbReference>
<evidence type="ECO:0000256" key="3">
    <source>
        <dbReference type="ARBA" id="ARBA00023242"/>
    </source>
</evidence>
<sequence length="1008" mass="112018">MTESALVPGLKRRHQTQQSRQLLSCTKCRERKVKCDRTKPCSACCARGAPKECHFVADGGDYAPIQQSYEIRKLRAENLRLKERLRASKIPLEEHESDHGGSPDSQFGERPTGLSQRRRAAKQKRFQGSEWSDSIYFGSPGLANVVTDFATIHLAPGSSQSLAHLMPRGPDMYTSKSPPPHPFPTLFKPTPEECIPELLSCLPTTEELLEYLNFFEKRVHLCAFPHIPMEITRDEVERFLSDPRKNAQMCPDMLALLFAALALGSQYSAWDRSGGQWKADTMKAELQRGNVYVAAAMQALRMASFMHKPSLLGIQALIMIGPFLTNSGRFLDAWTLFGTTIRLAHSIGLHRHPKYLDPAPPTQRECSIRQTIWWWMLHLDQEYSMTLGRPLGISGIGDCPPPHELTTNPQMLRFGEFANHFTLLARQILSSDRLSNNRIDEFTDQLRNLLDTMPEMLQFDESWLDKNKEIPEWPLGTMAAVFYCKTHTYLILLNRQRIEKQTAQFFHHQNVSATRATPASFQPVNAYPSAPGSPKASLRGRALVLSSSQDLLAAFLFFHFRVPAAQITWTMGQQAFNSCMILLLDAMETGELSRIAKVEKAYVVFQQLEKNGVHELASMAVERVSWGLAELGRMNRAPDTHVRMHPPILSRGGVSSCDVDMPDGNGSEARQGSGGVHDTVMGNTGMLLLEDPGLQSFVPEAFAPLTWSVSRGFSEGGSSLLMQLKEEAGQKQAEEVQLDETKPRLYDEIRDARSSEQRHDAPGTPRSAPDRFATFSTAPSQNFQPQGLTAPISSPTSATFLQEQHGHQHSMGGPPIGFHQQPPPHLRHHSYPSVHQGPPPCITSEPQGTDQCGESQGRRYQSQTAKTGGNWSEKVDAGESHRMMSHFASPRPSLQALPAYTTTSAPAQFIGFNGPNVHPSWAARPAAPSSSASEPTLAFSQLLYRNQVTPAYTQESAPMTTWQHAFPLHLSSTSNDPVPAPTGTQAEHFVTMDGWAWTEGNGPEQRPQ</sequence>
<dbReference type="GO" id="GO:0000981">
    <property type="term" value="F:DNA-binding transcription factor activity, RNA polymerase II-specific"/>
    <property type="evidence" value="ECO:0007669"/>
    <property type="project" value="InterPro"/>
</dbReference>
<feature type="region of interest" description="Disordered" evidence="4">
    <location>
        <begin position="90"/>
        <end position="126"/>
    </location>
</feature>
<name>A0A9P4U6B0_9PLEO</name>
<dbReference type="GO" id="GO:0005634">
    <property type="term" value="C:nucleus"/>
    <property type="evidence" value="ECO:0007669"/>
    <property type="project" value="UniProtKB-SubCell"/>
</dbReference>
<feature type="compositionally biased region" description="Basic and acidic residues" evidence="4">
    <location>
        <begin position="752"/>
        <end position="761"/>
    </location>
</feature>
<evidence type="ECO:0000256" key="2">
    <source>
        <dbReference type="ARBA" id="ARBA00022723"/>
    </source>
</evidence>
<dbReference type="Pfam" id="PF00172">
    <property type="entry name" value="Zn_clus"/>
    <property type="match status" value="1"/>
</dbReference>
<dbReference type="SUPFAM" id="SSF57701">
    <property type="entry name" value="Zn2/Cys6 DNA-binding domain"/>
    <property type="match status" value="1"/>
</dbReference>
<evidence type="ECO:0000259" key="5">
    <source>
        <dbReference type="PROSITE" id="PS50048"/>
    </source>
</evidence>
<evidence type="ECO:0000313" key="6">
    <source>
        <dbReference type="EMBL" id="KAF2439939.1"/>
    </source>
</evidence>
<dbReference type="EMBL" id="MU001508">
    <property type="protein sequence ID" value="KAF2439939.1"/>
    <property type="molecule type" value="Genomic_DNA"/>
</dbReference>
<evidence type="ECO:0000313" key="7">
    <source>
        <dbReference type="Proteomes" id="UP000799764"/>
    </source>
</evidence>
<feature type="region of interest" description="Disordered" evidence="4">
    <location>
        <begin position="842"/>
        <end position="872"/>
    </location>
</feature>
<comment type="subcellular location">
    <subcellularLocation>
        <location evidence="1">Nucleus</location>
    </subcellularLocation>
</comment>
<dbReference type="Pfam" id="PF04082">
    <property type="entry name" value="Fungal_trans"/>
    <property type="match status" value="1"/>
</dbReference>
<dbReference type="CDD" id="cd00067">
    <property type="entry name" value="GAL4"/>
    <property type="match status" value="1"/>
</dbReference>
<keyword evidence="3" id="KW-0539">Nucleus</keyword>
<dbReference type="GO" id="GO:0008270">
    <property type="term" value="F:zinc ion binding"/>
    <property type="evidence" value="ECO:0007669"/>
    <property type="project" value="InterPro"/>
</dbReference>
<feature type="compositionally biased region" description="Polar residues" evidence="4">
    <location>
        <begin position="844"/>
        <end position="870"/>
    </location>
</feature>
<feature type="compositionally biased region" description="Polar residues" evidence="4">
    <location>
        <begin position="774"/>
        <end position="786"/>
    </location>
</feature>
<protein>
    <recommendedName>
        <fullName evidence="5">Zn(2)-C6 fungal-type domain-containing protein</fullName>
    </recommendedName>
</protein>
<feature type="compositionally biased region" description="Basic residues" evidence="4">
    <location>
        <begin position="116"/>
        <end position="125"/>
    </location>
</feature>
<dbReference type="Proteomes" id="UP000799764">
    <property type="component" value="Unassembled WGS sequence"/>
</dbReference>
<dbReference type="PROSITE" id="PS50048">
    <property type="entry name" value="ZN2_CY6_FUNGAL_2"/>
    <property type="match status" value="1"/>
</dbReference>
<feature type="compositionally biased region" description="Basic and acidic residues" evidence="4">
    <location>
        <begin position="90"/>
        <end position="101"/>
    </location>
</feature>